<dbReference type="PROSITE" id="PS00461">
    <property type="entry name" value="6PGD"/>
    <property type="match status" value="1"/>
</dbReference>
<feature type="binding site" evidence="9">
    <location>
        <position position="451"/>
    </location>
    <ligand>
        <name>substrate</name>
        <note>ligand shared between dimeric partners</note>
    </ligand>
</feature>
<dbReference type="GO" id="GO:0006098">
    <property type="term" value="P:pentose-phosphate shunt"/>
    <property type="evidence" value="ECO:0007669"/>
    <property type="project" value="UniProtKB-KW"/>
</dbReference>
<keyword evidence="6 7" id="KW-0570">Pentose shunt</keyword>
<feature type="binding site" evidence="9">
    <location>
        <position position="445"/>
    </location>
    <ligand>
        <name>substrate</name>
        <note>ligand shared between dimeric partners</note>
    </ligand>
</feature>
<comment type="similarity">
    <text evidence="2 7 11">Belongs to the 6-phosphogluconate dehydrogenase family.</text>
</comment>
<dbReference type="PRINTS" id="PR00076">
    <property type="entry name" value="6PGDHDRGNASE"/>
</dbReference>
<dbReference type="PANTHER" id="PTHR11811">
    <property type="entry name" value="6-PHOSPHOGLUCONATE DEHYDROGENASE"/>
    <property type="match status" value="1"/>
</dbReference>
<dbReference type="InterPro" id="IPR013328">
    <property type="entry name" value="6PGD_dom2"/>
</dbReference>
<feature type="domain" description="6-phosphogluconate dehydrogenase C-terminal" evidence="12">
    <location>
        <begin position="179"/>
        <end position="478"/>
    </location>
</feature>
<evidence type="ECO:0000256" key="1">
    <source>
        <dbReference type="ARBA" id="ARBA00004874"/>
    </source>
</evidence>
<feature type="binding site" evidence="10">
    <location>
        <begin position="10"/>
        <end position="15"/>
    </location>
    <ligand>
        <name>NADP(+)</name>
        <dbReference type="ChEBI" id="CHEBI:58349"/>
    </ligand>
</feature>
<evidence type="ECO:0000256" key="4">
    <source>
        <dbReference type="ARBA" id="ARBA00023002"/>
    </source>
</evidence>
<dbReference type="InterPro" id="IPR006115">
    <property type="entry name" value="6PGDH_NADP-bd"/>
</dbReference>
<evidence type="ECO:0000256" key="8">
    <source>
        <dbReference type="PIRSR" id="PIRSR000109-1"/>
    </source>
</evidence>
<feature type="binding site" description="in other chain" evidence="9">
    <location>
        <position position="103"/>
    </location>
    <ligand>
        <name>substrate</name>
        <note>ligand shared between dimeric partners</note>
    </ligand>
</feature>
<evidence type="ECO:0000256" key="9">
    <source>
        <dbReference type="PIRSR" id="PIRSR000109-2"/>
    </source>
</evidence>
<feature type="binding site" evidence="10">
    <location>
        <begin position="75"/>
        <end position="77"/>
    </location>
    <ligand>
        <name>NADP(+)</name>
        <dbReference type="ChEBI" id="CHEBI:58349"/>
    </ligand>
</feature>
<dbReference type="Pfam" id="PF00393">
    <property type="entry name" value="6PGD"/>
    <property type="match status" value="1"/>
</dbReference>
<dbReference type="Proteomes" id="UP001174909">
    <property type="component" value="Unassembled WGS sequence"/>
</dbReference>
<dbReference type="InterPro" id="IPR006113">
    <property type="entry name" value="6PGDH_Gnd/GntZ"/>
</dbReference>
<feature type="active site" description="Proton acceptor" evidence="8">
    <location>
        <position position="183"/>
    </location>
</feature>
<dbReference type="NCBIfam" id="TIGR00873">
    <property type="entry name" value="gnd"/>
    <property type="match status" value="1"/>
</dbReference>
<accession>A0AA35SIA8</accession>
<dbReference type="Gene3D" id="3.40.50.720">
    <property type="entry name" value="NAD(P)-binding Rossmann-like Domain"/>
    <property type="match status" value="1"/>
</dbReference>
<keyword evidence="14" id="KW-1185">Reference proteome</keyword>
<dbReference type="SMART" id="SM01350">
    <property type="entry name" value="6PGD"/>
    <property type="match status" value="1"/>
</dbReference>
<dbReference type="FunFam" id="1.10.1040.10:FF:000002">
    <property type="entry name" value="6-phosphogluconate dehydrogenase, decarboxylating"/>
    <property type="match status" value="1"/>
</dbReference>
<feature type="binding site" evidence="10">
    <location>
        <position position="103"/>
    </location>
    <ligand>
        <name>NADP(+)</name>
        <dbReference type="ChEBI" id="CHEBI:58349"/>
    </ligand>
</feature>
<dbReference type="FunFam" id="3.40.50.720:FF:000007">
    <property type="entry name" value="6-phosphogluconate dehydrogenase, decarboxylating"/>
    <property type="match status" value="1"/>
</dbReference>
<gene>
    <name evidence="13" type="ORF">GBAR_LOCUS17347</name>
</gene>
<evidence type="ECO:0000259" key="12">
    <source>
        <dbReference type="SMART" id="SM01350"/>
    </source>
</evidence>
<evidence type="ECO:0000256" key="6">
    <source>
        <dbReference type="ARBA" id="ARBA00023126"/>
    </source>
</evidence>
<dbReference type="EC" id="1.1.1.44" evidence="7 11"/>
<dbReference type="SUPFAM" id="SSF51735">
    <property type="entry name" value="NAD(P)-binding Rossmann-fold domains"/>
    <property type="match status" value="1"/>
</dbReference>
<organism evidence="13 14">
    <name type="scientific">Geodia barretti</name>
    <name type="common">Barrett's horny sponge</name>
    <dbReference type="NCBI Taxonomy" id="519541"/>
    <lineage>
        <taxon>Eukaryota</taxon>
        <taxon>Metazoa</taxon>
        <taxon>Porifera</taxon>
        <taxon>Demospongiae</taxon>
        <taxon>Heteroscleromorpha</taxon>
        <taxon>Tetractinellida</taxon>
        <taxon>Astrophorina</taxon>
        <taxon>Geodiidae</taxon>
        <taxon>Geodia</taxon>
    </lineage>
</organism>
<comment type="pathway">
    <text evidence="1 7 11">Carbohydrate degradation; pentose phosphate pathway; D-ribulose 5-phosphate from D-glucose 6-phosphate (oxidative stage): step 3/3.</text>
</comment>
<evidence type="ECO:0000256" key="2">
    <source>
        <dbReference type="ARBA" id="ARBA00008419"/>
    </source>
</evidence>
<dbReference type="InterPro" id="IPR036291">
    <property type="entry name" value="NAD(P)-bd_dom_sf"/>
</dbReference>
<comment type="catalytic activity">
    <reaction evidence="7 11">
        <text>6-phospho-D-gluconate + NADP(+) = D-ribulose 5-phosphate + CO2 + NADPH</text>
        <dbReference type="Rhea" id="RHEA:10116"/>
        <dbReference type="ChEBI" id="CHEBI:16526"/>
        <dbReference type="ChEBI" id="CHEBI:57783"/>
        <dbReference type="ChEBI" id="CHEBI:58121"/>
        <dbReference type="ChEBI" id="CHEBI:58349"/>
        <dbReference type="ChEBI" id="CHEBI:58759"/>
        <dbReference type="EC" id="1.1.1.44"/>
    </reaction>
</comment>
<evidence type="ECO:0000313" key="13">
    <source>
        <dbReference type="EMBL" id="CAI8030615.1"/>
    </source>
</evidence>
<comment type="caution">
    <text evidence="13">The sequence shown here is derived from an EMBL/GenBank/DDBJ whole genome shotgun (WGS) entry which is preliminary data.</text>
</comment>
<evidence type="ECO:0000256" key="10">
    <source>
        <dbReference type="PIRSR" id="PIRSR000109-3"/>
    </source>
</evidence>
<feature type="active site" description="Proton donor" evidence="8">
    <location>
        <position position="190"/>
    </location>
</feature>
<evidence type="ECO:0000256" key="3">
    <source>
        <dbReference type="ARBA" id="ARBA00011738"/>
    </source>
</evidence>
<feature type="binding site" description="in other chain" evidence="9">
    <location>
        <position position="287"/>
    </location>
    <ligand>
        <name>substrate</name>
        <note>ligand shared between dimeric partners</note>
    </ligand>
</feature>
<evidence type="ECO:0000256" key="11">
    <source>
        <dbReference type="RuleBase" id="RU000485"/>
    </source>
</evidence>
<dbReference type="InterPro" id="IPR006183">
    <property type="entry name" value="Pgluconate_DH"/>
</dbReference>
<dbReference type="NCBIfam" id="NF006765">
    <property type="entry name" value="PRK09287.1"/>
    <property type="match status" value="1"/>
</dbReference>
<proteinExistence type="inferred from homology"/>
<dbReference type="PIRSF" id="PIRSF000109">
    <property type="entry name" value="6PGD"/>
    <property type="match status" value="1"/>
</dbReference>
<feature type="binding site" description="in other chain" evidence="9">
    <location>
        <position position="260"/>
    </location>
    <ligand>
        <name>substrate</name>
        <note>ligand shared between dimeric partners</note>
    </ligand>
</feature>
<keyword evidence="7 11" id="KW-0521">NADP</keyword>
<comment type="subunit">
    <text evidence="3 7">Homodimer.</text>
</comment>
<dbReference type="Pfam" id="PF03446">
    <property type="entry name" value="NAD_binding_2"/>
    <property type="match status" value="1"/>
</dbReference>
<keyword evidence="4 7" id="KW-0560">Oxidoreductase</keyword>
<feature type="binding site" evidence="10">
    <location>
        <begin position="33"/>
        <end position="35"/>
    </location>
    <ligand>
        <name>NADP(+)</name>
        <dbReference type="ChEBI" id="CHEBI:58349"/>
    </ligand>
</feature>
<dbReference type="InterPro" id="IPR006114">
    <property type="entry name" value="6PGDH_C"/>
</dbReference>
<keyword evidence="5 11" id="KW-0311">Gluconate utilization</keyword>
<feature type="binding site" description="in other chain" evidence="9">
    <location>
        <begin position="186"/>
        <end position="187"/>
    </location>
    <ligand>
        <name>substrate</name>
        <note>ligand shared between dimeric partners</note>
    </ligand>
</feature>
<comment type="function">
    <text evidence="7">Catalyzes the oxidative decarboxylation of 6-phosphogluconate to ribulose 5-phosphate and CO(2), with concomitant reduction of NADP to NADPH.</text>
</comment>
<dbReference type="Gene3D" id="1.10.1040.10">
    <property type="entry name" value="N-(1-d-carboxylethyl)-l-norvaline Dehydrogenase, domain 2"/>
    <property type="match status" value="1"/>
</dbReference>
<sequence length="488" mass="52752">MAKADIGLIGLAVMGENLALNIESQGFRISVFNRTVSKVDDFIAGGAKGKNIVGTHSIKEFIGSLSAPRKIILMVQAGTAVDACINELTPHLSEGDLIIDGGNSNFQDTIRRNTDLAAKGIRFIGTGISGGEEGARYGPAMMPGGDPEAYALVEPIFTKIAAQVDGTPCVSHIGPDGAGHYVKMVHNGIEYGDMQIICEAYALMKHVLGMNAEEMHQTFKKWNEGELDSYLIEITADIFTQTDKSGVPLVEVILDAAGQKGTGKWTSISALDTGIAAPTIAEAVFARCISAVKEERVKASKIIRGPSGKYEGDKSELLAAIHDAMYASKICSYAQGFALMREASSEYNWDLDLGTIALGWRGGCIIRARFLHRIADAYENDPNLPNLLLDPYFLEVIERTQDNWRHVAAIAMQLGIPIPACSSALAYFDSYRSARVSANLIQAQRDYFGAHTYNRIDADGKTVVGADGQPTVFHTEWMVEGRPEVVVD</sequence>
<dbReference type="GO" id="GO:0019521">
    <property type="term" value="P:D-gluconate metabolic process"/>
    <property type="evidence" value="ECO:0007669"/>
    <property type="project" value="UniProtKB-KW"/>
</dbReference>
<evidence type="ECO:0000256" key="7">
    <source>
        <dbReference type="PIRNR" id="PIRNR000109"/>
    </source>
</evidence>
<evidence type="ECO:0000256" key="5">
    <source>
        <dbReference type="ARBA" id="ARBA00023064"/>
    </source>
</evidence>
<dbReference type="EMBL" id="CASHTH010002487">
    <property type="protein sequence ID" value="CAI8030615.1"/>
    <property type="molecule type" value="Genomic_DNA"/>
</dbReference>
<dbReference type="Gene3D" id="1.20.5.320">
    <property type="entry name" value="6-Phosphogluconate Dehydrogenase, domain 3"/>
    <property type="match status" value="1"/>
</dbReference>
<dbReference type="GO" id="GO:0050661">
    <property type="term" value="F:NADP binding"/>
    <property type="evidence" value="ECO:0007669"/>
    <property type="project" value="InterPro"/>
</dbReference>
<protein>
    <recommendedName>
        <fullName evidence="7 11">6-phosphogluconate dehydrogenase, decarboxylating</fullName>
        <ecNumber evidence="7 11">1.1.1.44</ecNumber>
    </recommendedName>
</protein>
<dbReference type="AlphaFoldDB" id="A0AA35SIA8"/>
<name>A0AA35SIA8_GEOBA</name>
<dbReference type="GO" id="GO:0004616">
    <property type="term" value="F:phosphogluconate dehydrogenase (decarboxylating) activity"/>
    <property type="evidence" value="ECO:0007669"/>
    <property type="project" value="UniProtKB-EC"/>
</dbReference>
<dbReference type="InterPro" id="IPR006184">
    <property type="entry name" value="6PGdom_BS"/>
</dbReference>
<reference evidence="13" key="1">
    <citation type="submission" date="2023-03" db="EMBL/GenBank/DDBJ databases">
        <authorList>
            <person name="Steffen K."/>
            <person name="Cardenas P."/>
        </authorList>
    </citation>
    <scope>NUCLEOTIDE SEQUENCE</scope>
</reference>
<evidence type="ECO:0000313" key="14">
    <source>
        <dbReference type="Proteomes" id="UP001174909"/>
    </source>
</evidence>
<feature type="binding site" description="in other chain" evidence="9">
    <location>
        <position position="191"/>
    </location>
    <ligand>
        <name>substrate</name>
        <note>ligand shared between dimeric partners</note>
    </ligand>
</feature>
<dbReference type="SUPFAM" id="SSF48179">
    <property type="entry name" value="6-phosphogluconate dehydrogenase C-terminal domain-like"/>
    <property type="match status" value="1"/>
</dbReference>
<dbReference type="InterPro" id="IPR008927">
    <property type="entry name" value="6-PGluconate_DH-like_C_sf"/>
</dbReference>
<feature type="binding site" description="in other chain" evidence="9">
    <location>
        <begin position="129"/>
        <end position="131"/>
    </location>
    <ligand>
        <name>substrate</name>
        <note>ligand shared between dimeric partners</note>
    </ligand>
</feature>